<protein>
    <submittedName>
        <fullName evidence="2">DUF6110 family protein</fullName>
    </submittedName>
</protein>
<dbReference type="EMBL" id="JBBMFM010000073">
    <property type="protein sequence ID" value="MEQ2426742.1"/>
    <property type="molecule type" value="Genomic_DNA"/>
</dbReference>
<dbReference type="InterPro" id="IPR046092">
    <property type="entry name" value="DUF6110"/>
</dbReference>
<dbReference type="Pfam" id="PF19605">
    <property type="entry name" value="DUF6110"/>
    <property type="match status" value="1"/>
</dbReference>
<accession>A0ABV1D8N3</accession>
<sequence length="105" mass="11237">MMDCFKCRKIGLFLGGVLFGTAGVKVLASTDAKKFYINCLAAGLRAKDCVMTTATSIQENAEDILAEAKDINEKRRQEEVFEDGSGAADADGVNETQVPADVVTE</sequence>
<name>A0ABV1D8N3_9FIRM</name>
<dbReference type="Proteomes" id="UP001454086">
    <property type="component" value="Unassembled WGS sequence"/>
</dbReference>
<dbReference type="RefSeq" id="WP_008717672.1">
    <property type="nucleotide sequence ID" value="NZ_JAJFDX010000001.1"/>
</dbReference>
<gene>
    <name evidence="2" type="ORF">WMQ36_17360</name>
</gene>
<organism evidence="2 3">
    <name type="scientific">Enterocloster hominis</name>
    <name type="common">ex Hitch et al. 2024</name>
    <dbReference type="NCBI Taxonomy" id="1917870"/>
    <lineage>
        <taxon>Bacteria</taxon>
        <taxon>Bacillati</taxon>
        <taxon>Bacillota</taxon>
        <taxon>Clostridia</taxon>
        <taxon>Lachnospirales</taxon>
        <taxon>Lachnospiraceae</taxon>
        <taxon>Enterocloster</taxon>
    </lineage>
</organism>
<reference evidence="2 3" key="1">
    <citation type="submission" date="2024-03" db="EMBL/GenBank/DDBJ databases">
        <title>Human intestinal bacterial collection.</title>
        <authorList>
            <person name="Pauvert C."/>
            <person name="Hitch T.C.A."/>
            <person name="Clavel T."/>
        </authorList>
    </citation>
    <scope>NUCLEOTIDE SEQUENCE [LARGE SCALE GENOMIC DNA]</scope>
    <source>
        <strain evidence="2 3">CLA-SR-H021</strain>
    </source>
</reference>
<evidence type="ECO:0000313" key="3">
    <source>
        <dbReference type="Proteomes" id="UP001454086"/>
    </source>
</evidence>
<evidence type="ECO:0000256" key="1">
    <source>
        <dbReference type="SAM" id="MobiDB-lite"/>
    </source>
</evidence>
<evidence type="ECO:0000313" key="2">
    <source>
        <dbReference type="EMBL" id="MEQ2426742.1"/>
    </source>
</evidence>
<keyword evidence="3" id="KW-1185">Reference proteome</keyword>
<comment type="caution">
    <text evidence="2">The sequence shown here is derived from an EMBL/GenBank/DDBJ whole genome shotgun (WGS) entry which is preliminary data.</text>
</comment>
<feature type="region of interest" description="Disordered" evidence="1">
    <location>
        <begin position="81"/>
        <end position="105"/>
    </location>
</feature>
<proteinExistence type="predicted"/>